<dbReference type="KEGG" id="bsei:KMZ68_17100"/>
<dbReference type="EMBL" id="CP076135">
    <property type="protein sequence ID" value="QWG16706.1"/>
    <property type="molecule type" value="Genomic_DNA"/>
</dbReference>
<protein>
    <submittedName>
        <fullName evidence="3">Uncharacterized protein</fullName>
    </submittedName>
</protein>
<accession>A0A975NLF7</accession>
<feature type="signal peptide" evidence="2">
    <location>
        <begin position="1"/>
        <end position="40"/>
    </location>
</feature>
<dbReference type="Proteomes" id="UP000680805">
    <property type="component" value="Chromosome"/>
</dbReference>
<evidence type="ECO:0000313" key="4">
    <source>
        <dbReference type="Proteomes" id="UP000680805"/>
    </source>
</evidence>
<dbReference type="RefSeq" id="WP_215612386.1">
    <property type="nucleotide sequence ID" value="NZ_CP076135.1"/>
</dbReference>
<gene>
    <name evidence="3" type="ORF">KMZ68_17100</name>
</gene>
<dbReference type="AlphaFoldDB" id="A0A975NLF7"/>
<evidence type="ECO:0000313" key="3">
    <source>
        <dbReference type="EMBL" id="QWG16706.1"/>
    </source>
</evidence>
<feature type="chain" id="PRO_5037248297" evidence="2">
    <location>
        <begin position="41"/>
        <end position="354"/>
    </location>
</feature>
<proteinExistence type="predicted"/>
<reference evidence="3" key="1">
    <citation type="submission" date="2021-06" db="EMBL/GenBank/DDBJ databases">
        <title>Bradyrhizobium sp. S2-11-2 Genome sequencing.</title>
        <authorList>
            <person name="Jin L."/>
        </authorList>
    </citation>
    <scope>NUCLEOTIDE SEQUENCE</scope>
    <source>
        <strain evidence="3">S2-11-2</strain>
    </source>
</reference>
<evidence type="ECO:0000256" key="1">
    <source>
        <dbReference type="SAM" id="MobiDB-lite"/>
    </source>
</evidence>
<organism evidence="3 4">
    <name type="scientific">Bradyrhizobium sediminis</name>
    <dbReference type="NCBI Taxonomy" id="2840469"/>
    <lineage>
        <taxon>Bacteria</taxon>
        <taxon>Pseudomonadati</taxon>
        <taxon>Pseudomonadota</taxon>
        <taxon>Alphaproteobacteria</taxon>
        <taxon>Hyphomicrobiales</taxon>
        <taxon>Nitrobacteraceae</taxon>
        <taxon>Bradyrhizobium</taxon>
    </lineage>
</organism>
<name>A0A975NLF7_9BRAD</name>
<evidence type="ECO:0000256" key="2">
    <source>
        <dbReference type="SAM" id="SignalP"/>
    </source>
</evidence>
<sequence length="354" mass="36609">MTSGGKAIGKSGKSGWGGSLRPALALAAMLAASAANPAWAQMFSDRPPPVPPASVPEALTGPAMNLAPPSGPASTPNLPVPLTQPPIAAVPPVVPPPGASTAGQAVLSLTARYGKDLPVINSGLVWRVFADRPDETGIFKLIREERGATPNIVLPPGGYVVHVTMGLVSAVKPVTLKAETDRQSFVLPAGGLRIEGRVGTSRIPPNQISFAIYKGSQFEGGDRASLVPNVAAGDVALLPEGTYYIISNYGDANSVVRSDIRVQAGKLTDVVITHRAAVITLKLVGDKGGEALANTAWSVITPGGDVIKESIGAFPRVVLSEGEYRAIAKNEGKVFERPFNVVNGVDGEVEVVAR</sequence>
<feature type="region of interest" description="Disordered" evidence="1">
    <location>
        <begin position="45"/>
        <end position="75"/>
    </location>
</feature>
<keyword evidence="2" id="KW-0732">Signal</keyword>